<keyword evidence="8 11" id="KW-0472">Membrane</keyword>
<keyword evidence="12" id="KW-0496">Mitochondrion</keyword>
<keyword evidence="6 11" id="KW-1133">Transmembrane helix</keyword>
<comment type="similarity">
    <text evidence="2">Belongs to the complex I subunit 4L family.</text>
</comment>
<evidence type="ECO:0000256" key="5">
    <source>
        <dbReference type="ARBA" id="ARBA00022967"/>
    </source>
</evidence>
<evidence type="ECO:0000256" key="1">
    <source>
        <dbReference type="ARBA" id="ARBA00004141"/>
    </source>
</evidence>
<dbReference type="EMBL" id="MG737809">
    <property type="protein sequence ID" value="AWV84390.1"/>
    <property type="molecule type" value="Genomic_DNA"/>
</dbReference>
<keyword evidence="7" id="KW-0520">NAD</keyword>
<dbReference type="AlphaFoldDB" id="A0A3S7MGJ8"/>
<evidence type="ECO:0000256" key="9">
    <source>
        <dbReference type="ARBA" id="ARBA00031586"/>
    </source>
</evidence>
<sequence>MNLFLICYLMMYMSGIISLCLTRKHIILSLLSLEFIILSLFCMLSLMLLKMSSEYYMLLIFLVFGVCEGVIGLSVLITMIRSHGNDYIMSMSLSTC</sequence>
<feature type="transmembrane region" description="Helical" evidence="11">
    <location>
        <begin position="55"/>
        <end position="80"/>
    </location>
</feature>
<proteinExistence type="inferred from homology"/>
<evidence type="ECO:0000256" key="6">
    <source>
        <dbReference type="ARBA" id="ARBA00022989"/>
    </source>
</evidence>
<evidence type="ECO:0000256" key="4">
    <source>
        <dbReference type="ARBA" id="ARBA00022692"/>
    </source>
</evidence>
<dbReference type="InterPro" id="IPR039428">
    <property type="entry name" value="NUOK/Mnh_C1-like"/>
</dbReference>
<comment type="subcellular location">
    <subcellularLocation>
        <location evidence="1">Membrane</location>
        <topology evidence="1">Multi-pass membrane protein</topology>
    </subcellularLocation>
</comment>
<feature type="transmembrane region" description="Helical" evidence="11">
    <location>
        <begin position="6"/>
        <end position="22"/>
    </location>
</feature>
<keyword evidence="4 11" id="KW-0812">Transmembrane</keyword>
<gene>
    <name evidence="12" type="primary">nad4l</name>
</gene>
<organism evidence="12">
    <name type="scientific">Platypedia putnami</name>
    <dbReference type="NCBI Taxonomy" id="324535"/>
    <lineage>
        <taxon>Eukaryota</taxon>
        <taxon>Metazoa</taxon>
        <taxon>Ecdysozoa</taxon>
        <taxon>Arthropoda</taxon>
        <taxon>Hexapoda</taxon>
        <taxon>Insecta</taxon>
        <taxon>Pterygota</taxon>
        <taxon>Neoptera</taxon>
        <taxon>Paraneoptera</taxon>
        <taxon>Hemiptera</taxon>
        <taxon>Auchenorrhyncha</taxon>
        <taxon>Cicadoidea</taxon>
        <taxon>Cicadidae</taxon>
        <taxon>Tibicininae</taxon>
        <taxon>Platypediini</taxon>
        <taxon>Platypedia</taxon>
    </lineage>
</organism>
<dbReference type="Pfam" id="PF00420">
    <property type="entry name" value="Oxidored_q2"/>
    <property type="match status" value="1"/>
</dbReference>
<comment type="catalytic activity">
    <reaction evidence="10">
        <text>a ubiquinone + NADH + 5 H(+)(in) = a ubiquinol + NAD(+) + 4 H(+)(out)</text>
        <dbReference type="Rhea" id="RHEA:29091"/>
        <dbReference type="Rhea" id="RHEA-COMP:9565"/>
        <dbReference type="Rhea" id="RHEA-COMP:9566"/>
        <dbReference type="ChEBI" id="CHEBI:15378"/>
        <dbReference type="ChEBI" id="CHEBI:16389"/>
        <dbReference type="ChEBI" id="CHEBI:17976"/>
        <dbReference type="ChEBI" id="CHEBI:57540"/>
        <dbReference type="ChEBI" id="CHEBI:57945"/>
        <dbReference type="EC" id="7.1.1.2"/>
    </reaction>
</comment>
<keyword evidence="5" id="KW-1278">Translocase</keyword>
<evidence type="ECO:0000256" key="10">
    <source>
        <dbReference type="ARBA" id="ARBA00049551"/>
    </source>
</evidence>
<evidence type="ECO:0000256" key="8">
    <source>
        <dbReference type="ARBA" id="ARBA00023136"/>
    </source>
</evidence>
<protein>
    <recommendedName>
        <fullName evidence="3">NADH-ubiquinone oxidoreductase chain 4L</fullName>
    </recommendedName>
    <alternativeName>
        <fullName evidence="9">NADH dehydrogenase subunit 4L</fullName>
    </alternativeName>
</protein>
<dbReference type="GO" id="GO:0016020">
    <property type="term" value="C:membrane"/>
    <property type="evidence" value="ECO:0007669"/>
    <property type="project" value="UniProtKB-SubCell"/>
</dbReference>
<evidence type="ECO:0000256" key="3">
    <source>
        <dbReference type="ARBA" id="ARBA00016612"/>
    </source>
</evidence>
<evidence type="ECO:0000313" key="12">
    <source>
        <dbReference type="EMBL" id="AWV84390.1"/>
    </source>
</evidence>
<evidence type="ECO:0000256" key="11">
    <source>
        <dbReference type="SAM" id="Phobius"/>
    </source>
</evidence>
<geneLocation type="mitochondrion" evidence="12"/>
<evidence type="ECO:0000256" key="2">
    <source>
        <dbReference type="ARBA" id="ARBA00010519"/>
    </source>
</evidence>
<evidence type="ECO:0000256" key="7">
    <source>
        <dbReference type="ARBA" id="ARBA00023027"/>
    </source>
</evidence>
<feature type="transmembrane region" description="Helical" evidence="11">
    <location>
        <begin position="29"/>
        <end position="49"/>
    </location>
</feature>
<accession>A0A3S7MGJ8</accession>
<reference evidence="12" key="1">
    <citation type="journal article" date="2018" name="J. Hered.">
        <title>One hundred mitochondrial genomes of cicadas.</title>
        <authorList>
            <person name="Lukasik P."/>
            <person name="Chong R.A."/>
            <person name="Nazario K."/>
            <person name="Matsuura Y."/>
            <person name="Bublitz D."/>
            <person name="Campbell M.A."/>
            <person name="Meyer M."/>
            <person name="Van Leuven J.T."/>
            <person name="Pessacq P."/>
            <person name="Veloso C."/>
            <person name="Simon C."/>
            <person name="McCutcheon J.P."/>
        </authorList>
    </citation>
    <scope>NUCLEOTIDE SEQUENCE</scope>
    <source>
        <strain evidence="12">PL1001</strain>
        <tissue evidence="12">Bacteriome</tissue>
    </source>
</reference>
<dbReference type="GO" id="GO:0008137">
    <property type="term" value="F:NADH dehydrogenase (ubiquinone) activity"/>
    <property type="evidence" value="ECO:0007669"/>
    <property type="project" value="UniProtKB-EC"/>
</dbReference>
<name>A0A3S7MGJ8_9HEMI</name>
<dbReference type="Gene3D" id="1.10.287.3510">
    <property type="match status" value="1"/>
</dbReference>